<name>A0A089VQC0_BITBH</name>
<protein>
    <submittedName>
        <fullName evidence="3">PISTILLATA-like 1</fullName>
    </submittedName>
</protein>
<sequence>EDILESYHKISGMRLWDAKHENLSNEIERIKKENDNMQTELRHLKGEDIATLPYPDLIQLQEALDNGISIVSEKEMKIYKKYETKMRMLEEEENQLNYVLHCQQARHKHEMMDGDIREMGGGVCINPPAERDYHYQTPPFGYRVQPIQPNLQDRM</sequence>
<evidence type="ECO:0000256" key="1">
    <source>
        <dbReference type="SAM" id="Coils"/>
    </source>
</evidence>
<reference evidence="3" key="1">
    <citation type="journal article" date="2016" name="Plant Syst. Evol.">
        <title>Mode and tempo of sequence and floral evolution within the Anserineae.</title>
        <authorList>
            <person name="Naeger J.A."/>
            <person name="Golenberg E.M."/>
        </authorList>
    </citation>
    <scope>NUCLEOTIDE SEQUENCE</scope>
</reference>
<accession>A0A089VQC0</accession>
<dbReference type="AlphaFoldDB" id="A0A089VQC0"/>
<keyword evidence="1" id="KW-0175">Coiled coil</keyword>
<feature type="coiled-coil region" evidence="1">
    <location>
        <begin position="72"/>
        <end position="99"/>
    </location>
</feature>
<feature type="non-terminal residue" evidence="3">
    <location>
        <position position="1"/>
    </location>
</feature>
<proteinExistence type="evidence at transcript level"/>
<evidence type="ECO:0000313" key="3">
    <source>
        <dbReference type="EMBL" id="AIR76761.1"/>
    </source>
</evidence>
<evidence type="ECO:0000259" key="2">
    <source>
        <dbReference type="PROSITE" id="PS51297"/>
    </source>
</evidence>
<organism evidence="3">
    <name type="scientific">Blitum bonus-henricus</name>
    <name type="common">Good King Henry</name>
    <name type="synonym">Chenopodium bonus-henricus</name>
    <dbReference type="NCBI Taxonomy" id="122298"/>
    <lineage>
        <taxon>Eukaryota</taxon>
        <taxon>Viridiplantae</taxon>
        <taxon>Streptophyta</taxon>
        <taxon>Embryophyta</taxon>
        <taxon>Tracheophyta</taxon>
        <taxon>Spermatophyta</taxon>
        <taxon>Magnoliopsida</taxon>
        <taxon>eudicotyledons</taxon>
        <taxon>Gunneridae</taxon>
        <taxon>Pentapetalae</taxon>
        <taxon>Caryophyllales</taxon>
        <taxon>Chenopodiaceae</taxon>
        <taxon>Chenopodioideae</taxon>
        <taxon>Anserineae</taxon>
        <taxon>Blitum</taxon>
    </lineage>
</organism>
<dbReference type="EMBL" id="KM076611">
    <property type="protein sequence ID" value="AIR76761.1"/>
    <property type="molecule type" value="mRNA"/>
</dbReference>
<feature type="domain" description="K-box" evidence="2">
    <location>
        <begin position="20"/>
        <end position="106"/>
    </location>
</feature>
<dbReference type="InterPro" id="IPR002487">
    <property type="entry name" value="TF_Kbox"/>
</dbReference>
<gene>
    <name evidence="3" type="primary">PI-1</name>
</gene>
<dbReference type="Pfam" id="PF01486">
    <property type="entry name" value="K-box"/>
    <property type="match status" value="1"/>
</dbReference>
<dbReference type="PROSITE" id="PS51297">
    <property type="entry name" value="K_BOX"/>
    <property type="match status" value="1"/>
</dbReference>
<dbReference type="GO" id="GO:0003700">
    <property type="term" value="F:DNA-binding transcription factor activity"/>
    <property type="evidence" value="ECO:0007669"/>
    <property type="project" value="InterPro"/>
</dbReference>
<dbReference type="GO" id="GO:0005634">
    <property type="term" value="C:nucleus"/>
    <property type="evidence" value="ECO:0007669"/>
    <property type="project" value="InterPro"/>
</dbReference>
<feature type="coiled-coil region" evidence="1">
    <location>
        <begin position="13"/>
        <end position="47"/>
    </location>
</feature>